<evidence type="ECO:0000256" key="3">
    <source>
        <dbReference type="ARBA" id="ARBA00022737"/>
    </source>
</evidence>
<dbReference type="PROSITE" id="PS50157">
    <property type="entry name" value="ZINC_FINGER_C2H2_2"/>
    <property type="match status" value="3"/>
</dbReference>
<evidence type="ECO:0000256" key="4">
    <source>
        <dbReference type="ARBA" id="ARBA00022771"/>
    </source>
</evidence>
<dbReference type="GO" id="GO:0000981">
    <property type="term" value="F:DNA-binding transcription factor activity, RNA polymerase II-specific"/>
    <property type="evidence" value="ECO:0007669"/>
    <property type="project" value="TreeGrafter"/>
</dbReference>
<evidence type="ECO:0000259" key="9">
    <source>
        <dbReference type="PROSITE" id="PS50157"/>
    </source>
</evidence>
<dbReference type="EMBL" id="CAXLJL010000157">
    <property type="protein sequence ID" value="CAL5133831.1"/>
    <property type="molecule type" value="Genomic_DNA"/>
</dbReference>
<reference evidence="10" key="1">
    <citation type="submission" date="2024-06" db="EMBL/GenBank/DDBJ databases">
        <authorList>
            <person name="Liu X."/>
            <person name="Lenzi L."/>
            <person name="Haldenby T S."/>
            <person name="Uol C."/>
        </authorList>
    </citation>
    <scope>NUCLEOTIDE SEQUENCE</scope>
</reference>
<feature type="domain" description="C2H2-type" evidence="9">
    <location>
        <begin position="255"/>
        <end position="282"/>
    </location>
</feature>
<proteinExistence type="predicted"/>
<feature type="compositionally biased region" description="Polar residues" evidence="8">
    <location>
        <begin position="427"/>
        <end position="439"/>
    </location>
</feature>
<dbReference type="PANTHER" id="PTHR23235">
    <property type="entry name" value="KRUEPPEL-LIKE TRANSCRIPTION FACTOR"/>
    <property type="match status" value="1"/>
</dbReference>
<feature type="region of interest" description="Disordered" evidence="8">
    <location>
        <begin position="390"/>
        <end position="462"/>
    </location>
</feature>
<accession>A0AAV2TC25</accession>
<evidence type="ECO:0000256" key="1">
    <source>
        <dbReference type="ARBA" id="ARBA00022499"/>
    </source>
</evidence>
<dbReference type="GO" id="GO:0008270">
    <property type="term" value="F:zinc ion binding"/>
    <property type="evidence" value="ECO:0007669"/>
    <property type="project" value="UniProtKB-KW"/>
</dbReference>
<feature type="domain" description="C2H2-type" evidence="9">
    <location>
        <begin position="283"/>
        <end position="304"/>
    </location>
</feature>
<dbReference type="SMART" id="SM00355">
    <property type="entry name" value="ZnF_C2H2"/>
    <property type="match status" value="3"/>
</dbReference>
<dbReference type="FunFam" id="3.30.160.60:FF:000690">
    <property type="entry name" value="Zinc finger protein 354C"/>
    <property type="match status" value="1"/>
</dbReference>
<keyword evidence="3" id="KW-0677">Repeat</keyword>
<evidence type="ECO:0000256" key="7">
    <source>
        <dbReference type="PROSITE-ProRule" id="PRU00042"/>
    </source>
</evidence>
<organism evidence="10 11">
    <name type="scientific">Calicophoron daubneyi</name>
    <name type="common">Rumen fluke</name>
    <name type="synonym">Paramphistomum daubneyi</name>
    <dbReference type="NCBI Taxonomy" id="300641"/>
    <lineage>
        <taxon>Eukaryota</taxon>
        <taxon>Metazoa</taxon>
        <taxon>Spiralia</taxon>
        <taxon>Lophotrochozoa</taxon>
        <taxon>Platyhelminthes</taxon>
        <taxon>Trematoda</taxon>
        <taxon>Digenea</taxon>
        <taxon>Plagiorchiida</taxon>
        <taxon>Pronocephalata</taxon>
        <taxon>Paramphistomoidea</taxon>
        <taxon>Paramphistomidae</taxon>
        <taxon>Calicophoron</taxon>
    </lineage>
</organism>
<gene>
    <name evidence="10" type="ORF">CDAUBV1_LOCUS7066</name>
</gene>
<dbReference type="InterPro" id="IPR036236">
    <property type="entry name" value="Znf_C2H2_sf"/>
</dbReference>
<evidence type="ECO:0000256" key="8">
    <source>
        <dbReference type="SAM" id="MobiDB-lite"/>
    </source>
</evidence>
<dbReference type="SUPFAM" id="SSF57667">
    <property type="entry name" value="beta-beta-alpha zinc fingers"/>
    <property type="match status" value="2"/>
</dbReference>
<feature type="compositionally biased region" description="Basic and acidic residues" evidence="8">
    <location>
        <begin position="450"/>
        <end position="462"/>
    </location>
</feature>
<dbReference type="PANTHER" id="PTHR23235:SF60">
    <property type="entry name" value="STRIPE, ISOFORM D"/>
    <property type="match status" value="1"/>
</dbReference>
<dbReference type="GO" id="GO:0000978">
    <property type="term" value="F:RNA polymerase II cis-regulatory region sequence-specific DNA binding"/>
    <property type="evidence" value="ECO:0007669"/>
    <property type="project" value="TreeGrafter"/>
</dbReference>
<evidence type="ECO:0000256" key="5">
    <source>
        <dbReference type="ARBA" id="ARBA00022833"/>
    </source>
</evidence>
<dbReference type="AlphaFoldDB" id="A0AAV2TC25"/>
<keyword evidence="1" id="KW-1017">Isopeptide bond</keyword>
<dbReference type="Proteomes" id="UP001497525">
    <property type="component" value="Unassembled WGS sequence"/>
</dbReference>
<keyword evidence="6" id="KW-0832">Ubl conjugation</keyword>
<evidence type="ECO:0000256" key="6">
    <source>
        <dbReference type="ARBA" id="ARBA00022843"/>
    </source>
</evidence>
<feature type="region of interest" description="Disordered" evidence="8">
    <location>
        <begin position="57"/>
        <end position="76"/>
    </location>
</feature>
<feature type="compositionally biased region" description="Low complexity" evidence="8">
    <location>
        <begin position="406"/>
        <end position="418"/>
    </location>
</feature>
<evidence type="ECO:0000313" key="10">
    <source>
        <dbReference type="EMBL" id="CAL5133831.1"/>
    </source>
</evidence>
<dbReference type="InterPro" id="IPR013087">
    <property type="entry name" value="Znf_C2H2_type"/>
</dbReference>
<dbReference type="Gene3D" id="3.30.160.60">
    <property type="entry name" value="Classic Zinc Finger"/>
    <property type="match status" value="3"/>
</dbReference>
<keyword evidence="5" id="KW-0862">Zinc</keyword>
<keyword evidence="4 7" id="KW-0863">Zinc-finger</keyword>
<evidence type="ECO:0000313" key="11">
    <source>
        <dbReference type="Proteomes" id="UP001497525"/>
    </source>
</evidence>
<comment type="caution">
    <text evidence="10">The sequence shown here is derived from an EMBL/GenBank/DDBJ whole genome shotgun (WGS) entry which is preliminary data.</text>
</comment>
<dbReference type="PROSITE" id="PS00028">
    <property type="entry name" value="ZINC_FINGER_C2H2_1"/>
    <property type="match status" value="2"/>
</dbReference>
<dbReference type="FunFam" id="3.30.160.60:FF:000072">
    <property type="entry name" value="zinc finger protein 143 isoform X1"/>
    <property type="match status" value="1"/>
</dbReference>
<sequence>MSSPPSYKDLPGFTHEYSFQTPTTTQPTEVYESSRHVDVLPLVRESDEGASLLEVSLEETTPQPQFPSPMGQEGESTMSICTPTYLGPEYSKREPESSVFYGEKIENFPCATCTHYFTKQGYEVITTGQQPTLPQAPTDITSFSTQTAVTGSLGYYLQRPRAYTCTTATFTHQDSPHSALSPLPRTCSSPLMLEASQPIASISSTTSQQEPLLGSLSSLSPKKRYICRVAECGKRFTRPDELKRHNRIHTGDKPFTCQVCSRSFGRSDHLRTHTRSHTGERPYVCGTCGKRFARSDERTRHRKIRGCGTTEGGDTAGPSKQPQLSIYEFPLYPATTHERRRSEPVIQEGYFSVPGTSGTPRPLSNPDLMARYSSGTSGLVYFTHSATLRQSAQPNPPSSTNPLVQSEESSIPSLLSELTGPVPEYTPTEQVTSGYTSARFSGEVPGGPVKTEEPRRLKKEEP</sequence>
<keyword evidence="2" id="KW-0479">Metal-binding</keyword>
<dbReference type="Pfam" id="PF00096">
    <property type="entry name" value="zf-C2H2"/>
    <property type="match status" value="3"/>
</dbReference>
<name>A0AAV2TC25_CALDB</name>
<feature type="region of interest" description="Disordered" evidence="8">
    <location>
        <begin position="1"/>
        <end position="32"/>
    </location>
</feature>
<feature type="domain" description="C2H2-type" evidence="9">
    <location>
        <begin position="225"/>
        <end position="254"/>
    </location>
</feature>
<dbReference type="FunFam" id="3.30.160.60:FF:000624">
    <property type="entry name" value="zinc finger protein 697"/>
    <property type="match status" value="1"/>
</dbReference>
<feature type="compositionally biased region" description="Polar residues" evidence="8">
    <location>
        <begin position="17"/>
        <end position="28"/>
    </location>
</feature>
<protein>
    <recommendedName>
        <fullName evidence="9">C2H2-type domain-containing protein</fullName>
    </recommendedName>
</protein>
<evidence type="ECO:0000256" key="2">
    <source>
        <dbReference type="ARBA" id="ARBA00022723"/>
    </source>
</evidence>